<evidence type="ECO:0000313" key="9">
    <source>
        <dbReference type="EMBL" id="KAI6652256.1"/>
    </source>
</evidence>
<dbReference type="SMART" id="SM00249">
    <property type="entry name" value="PHD"/>
    <property type="match status" value="3"/>
</dbReference>
<keyword evidence="5" id="KW-0804">Transcription</keyword>
<reference evidence="9 10" key="1">
    <citation type="journal article" date="2023" name="BMC Biol.">
        <title>The compact genome of the sponge Oopsacas minuta (Hexactinellida) is lacking key metazoan core genes.</title>
        <authorList>
            <person name="Santini S."/>
            <person name="Schenkelaars Q."/>
            <person name="Jourda C."/>
            <person name="Duchesne M."/>
            <person name="Belahbib H."/>
            <person name="Rocher C."/>
            <person name="Selva M."/>
            <person name="Riesgo A."/>
            <person name="Vervoort M."/>
            <person name="Leys S.P."/>
            <person name="Kodjabachian L."/>
            <person name="Le Bivic A."/>
            <person name="Borchiellini C."/>
            <person name="Claverie J.M."/>
            <person name="Renard E."/>
        </authorList>
    </citation>
    <scope>NUCLEOTIDE SEQUENCE [LARGE SCALE GENOMIC DNA]</scope>
    <source>
        <strain evidence="9">SPO-2</strain>
    </source>
</reference>
<dbReference type="InterPro" id="IPR013083">
    <property type="entry name" value="Znf_RING/FYVE/PHD"/>
</dbReference>
<comment type="subcellular location">
    <subcellularLocation>
        <location evidence="1">Nucleus</location>
    </subcellularLocation>
</comment>
<dbReference type="InterPro" id="IPR036322">
    <property type="entry name" value="WD40_repeat_dom_sf"/>
</dbReference>
<organism evidence="9 10">
    <name type="scientific">Oopsacas minuta</name>
    <dbReference type="NCBI Taxonomy" id="111878"/>
    <lineage>
        <taxon>Eukaryota</taxon>
        <taxon>Metazoa</taxon>
        <taxon>Porifera</taxon>
        <taxon>Hexactinellida</taxon>
        <taxon>Hexasterophora</taxon>
        <taxon>Lyssacinosida</taxon>
        <taxon>Leucopsacidae</taxon>
        <taxon>Oopsacas</taxon>
    </lineage>
</organism>
<accession>A0AAV7JW48</accession>
<feature type="region of interest" description="Disordered" evidence="7">
    <location>
        <begin position="544"/>
        <end position="574"/>
    </location>
</feature>
<dbReference type="Proteomes" id="UP001165289">
    <property type="component" value="Unassembled WGS sequence"/>
</dbReference>
<feature type="region of interest" description="Disordered" evidence="7">
    <location>
        <begin position="198"/>
        <end position="328"/>
    </location>
</feature>
<feature type="domain" description="Zinc finger PHD-type" evidence="8">
    <location>
        <begin position="87"/>
        <end position="131"/>
    </location>
</feature>
<dbReference type="InterPro" id="IPR011011">
    <property type="entry name" value="Znf_FYVE_PHD"/>
</dbReference>
<dbReference type="InterPro" id="IPR001965">
    <property type="entry name" value="Znf_PHD"/>
</dbReference>
<feature type="compositionally biased region" description="Low complexity" evidence="7">
    <location>
        <begin position="290"/>
        <end position="327"/>
    </location>
</feature>
<evidence type="ECO:0000256" key="3">
    <source>
        <dbReference type="ARBA" id="ARBA00022771"/>
    </source>
</evidence>
<proteinExistence type="predicted"/>
<sequence>MSKITEKKLIQCVCKDAVYGADELVLECNVCKRWLHAECLGLDKYDLPDLNTFVCVFCGTAILVVNSETNSCIQNVPLLDVDNDHVVCCCDEQNESGFMLQCERCGTWQHGRCMKLEDGQSPDNYHCHICRYAKSEKSQEPEQNIVDGKKETKKEKSIKIVEISCENVYVCKICGQEFDNGQALIYHKTYEKCSQNESEEITNSQQDMDKVSNNLNGSNNRDIGEIIDNSNKQTKTADKPHRRKSKSHQEAQGKSSTDFSDTIKNKSKHPTDSKTQSKLGNEKASKTAVISSPPKTNSSTTSITNTRTNDTIQRPTSSTDNTTTQSNIYDTQSTIHDVHVTKLKSTTDISQNTTKDTTFACGGCSLAFADKLSLETHHLNTLNCGKSSKIIRKATVSRLSPEEANSQNVEIDESIRCICNSKIDKGVMIQCDLCQTWQHTACIGLKKKQTLPTNYCCFDCVNKGCFSVILDMCKKHDISIENISENFKKDGIVNVSRKRKLSESPTVEISETKKHQKESNTRIEDEIISSPEYVNIESDEEYLTASSSQDDRTSKKNTPKKIQVQATVRKKGKAKQNKKSLVRCSRAEIDAIQEYFSNLLTDEQLFTHLQPNIQNFKQTPYSQVLKILPAQLNFPKLEITSNFNESTYTNSLKFLSSLLYPYANQLLINTGGPVNSLAWVPAVLHKSQFTDNIYLSITTQPNFDTNDQLFVAKDDVIETESQDIDVVQIWGICVSKHLETNASLDLGIILKQGKVMAMQWCPSGCLDDVITIEPTSLPRLGLLLVALNTGKLGIIAIPQPNSLQKKDTDNNPWFDNQFYEVEHFDIILQLAADVSKPRNKCLCCDWSLHPGHNLIVAGFQNGCVGVWNLNARIFCDKHGPIPIYSPIMHIMAHQTAVISVAWSPQDVFLFATASHDVTSALIWDTRQPNTHVADLNTFQVCITWAMCWPISYLRPICGLEVFPKQIESSWYGNLFSHTYRSVLTKNSTNLALNYQQCPTICSISWSMLDCALLLGSFSGELIFLNSFFHARKSTDIMQPQKILDISFKTKQDLNELLIHPFDPKKLTSVVLDFDYSCFANCTHAEFKSSDVMQESLIKRLLKQDGESKPASQQTTPKIFKAECENCHKKFAIQKSLNYHIEHNVCKGGTVHDNRGNFFKPTGPPPPPQTESTIKSLNLEADKLMLQDLKDQMNDPKTPEKNSEKISKPKSNKKSIRNPKIIHDCGEQRGQSMRCEKPRNSYVECTQSKIKQVRWFPNAPYQNVFAVGTGLGIITISAIPEP</sequence>
<dbReference type="SMART" id="SM00320">
    <property type="entry name" value="WD40"/>
    <property type="match status" value="2"/>
</dbReference>
<feature type="compositionally biased region" description="Basic and acidic residues" evidence="7">
    <location>
        <begin position="261"/>
        <end position="272"/>
    </location>
</feature>
<evidence type="ECO:0000259" key="8">
    <source>
        <dbReference type="SMART" id="SM00249"/>
    </source>
</evidence>
<dbReference type="GO" id="GO:0008270">
    <property type="term" value="F:zinc ion binding"/>
    <property type="evidence" value="ECO:0007669"/>
    <property type="project" value="UniProtKB-KW"/>
</dbReference>
<dbReference type="PROSITE" id="PS01359">
    <property type="entry name" value="ZF_PHD_1"/>
    <property type="match status" value="3"/>
</dbReference>
<evidence type="ECO:0000256" key="2">
    <source>
        <dbReference type="ARBA" id="ARBA00022723"/>
    </source>
</evidence>
<dbReference type="InterPro" id="IPR001680">
    <property type="entry name" value="WD40_rpt"/>
</dbReference>
<gene>
    <name evidence="9" type="ORF">LOD99_7272</name>
</gene>
<dbReference type="InterPro" id="IPR015943">
    <property type="entry name" value="WD40/YVTN_repeat-like_dom_sf"/>
</dbReference>
<feature type="region of interest" description="Disordered" evidence="7">
    <location>
        <begin position="504"/>
        <end position="524"/>
    </location>
</feature>
<evidence type="ECO:0000256" key="6">
    <source>
        <dbReference type="ARBA" id="ARBA00023242"/>
    </source>
</evidence>
<protein>
    <recommendedName>
        <fullName evidence="8">Zinc finger PHD-type domain-containing protein</fullName>
    </recommendedName>
</protein>
<dbReference type="Gene3D" id="3.30.40.10">
    <property type="entry name" value="Zinc/RING finger domain, C3HC4 (zinc finger)"/>
    <property type="match status" value="3"/>
</dbReference>
<evidence type="ECO:0000256" key="7">
    <source>
        <dbReference type="SAM" id="MobiDB-lite"/>
    </source>
</evidence>
<dbReference type="InterPro" id="IPR019786">
    <property type="entry name" value="Zinc_finger_PHD-type_CS"/>
</dbReference>
<keyword evidence="2" id="KW-0479">Metal-binding</keyword>
<feature type="compositionally biased region" description="Polar residues" evidence="7">
    <location>
        <begin position="250"/>
        <end position="260"/>
    </location>
</feature>
<dbReference type="PANTHER" id="PTHR15052">
    <property type="entry name" value="RNA POLYMERASE III TRANSCRIPTION INITIATION FACTOR COMPLEX SUBUNIT"/>
    <property type="match status" value="1"/>
</dbReference>
<dbReference type="Pfam" id="PF20826">
    <property type="entry name" value="PHD_5"/>
    <property type="match status" value="2"/>
</dbReference>
<feature type="region of interest" description="Disordered" evidence="7">
    <location>
        <begin position="1190"/>
        <end position="1219"/>
    </location>
</feature>
<evidence type="ECO:0000256" key="1">
    <source>
        <dbReference type="ARBA" id="ARBA00004123"/>
    </source>
</evidence>
<keyword evidence="6" id="KW-0539">Nucleus</keyword>
<feature type="compositionally biased region" description="Basic residues" evidence="7">
    <location>
        <begin position="1207"/>
        <end position="1216"/>
    </location>
</feature>
<dbReference type="SUPFAM" id="SSF57903">
    <property type="entry name" value="FYVE/PHD zinc finger"/>
    <property type="match status" value="3"/>
</dbReference>
<evidence type="ECO:0000256" key="4">
    <source>
        <dbReference type="ARBA" id="ARBA00022833"/>
    </source>
</evidence>
<evidence type="ECO:0000256" key="5">
    <source>
        <dbReference type="ARBA" id="ARBA00023163"/>
    </source>
</evidence>
<evidence type="ECO:0000313" key="10">
    <source>
        <dbReference type="Proteomes" id="UP001165289"/>
    </source>
</evidence>
<dbReference type="GO" id="GO:0006383">
    <property type="term" value="P:transcription by RNA polymerase III"/>
    <property type="evidence" value="ECO:0007669"/>
    <property type="project" value="TreeGrafter"/>
</dbReference>
<dbReference type="InterPro" id="IPR052416">
    <property type="entry name" value="GTF3C_component"/>
</dbReference>
<dbReference type="PANTHER" id="PTHR15052:SF2">
    <property type="entry name" value="GENERAL TRANSCRIPTION FACTOR 3C POLYPEPTIDE 2"/>
    <property type="match status" value="1"/>
</dbReference>
<dbReference type="GO" id="GO:0000127">
    <property type="term" value="C:transcription factor TFIIIC complex"/>
    <property type="evidence" value="ECO:0007669"/>
    <property type="project" value="TreeGrafter"/>
</dbReference>
<feature type="compositionally biased region" description="Basic and acidic residues" evidence="7">
    <location>
        <begin position="510"/>
        <end position="524"/>
    </location>
</feature>
<keyword evidence="4" id="KW-0862">Zinc</keyword>
<dbReference type="EMBL" id="JAKMXF010000299">
    <property type="protein sequence ID" value="KAI6652256.1"/>
    <property type="molecule type" value="Genomic_DNA"/>
</dbReference>
<feature type="domain" description="Zinc finger PHD-type" evidence="8">
    <location>
        <begin position="11"/>
        <end position="59"/>
    </location>
</feature>
<keyword evidence="3" id="KW-0863">Zinc-finger</keyword>
<feature type="compositionally biased region" description="Polar residues" evidence="7">
    <location>
        <begin position="198"/>
        <end position="221"/>
    </location>
</feature>
<name>A0AAV7JW48_9METZ</name>
<feature type="compositionally biased region" description="Basic and acidic residues" evidence="7">
    <location>
        <begin position="1190"/>
        <end position="1206"/>
    </location>
</feature>
<dbReference type="GO" id="GO:0005634">
    <property type="term" value="C:nucleus"/>
    <property type="evidence" value="ECO:0007669"/>
    <property type="project" value="UniProtKB-SubCell"/>
</dbReference>
<dbReference type="SUPFAM" id="SSF50978">
    <property type="entry name" value="WD40 repeat-like"/>
    <property type="match status" value="1"/>
</dbReference>
<feature type="domain" description="Zinc finger PHD-type" evidence="8">
    <location>
        <begin position="416"/>
        <end position="461"/>
    </location>
</feature>
<comment type="caution">
    <text evidence="9">The sequence shown here is derived from an EMBL/GenBank/DDBJ whole genome shotgun (WGS) entry which is preliminary data.</text>
</comment>
<dbReference type="Gene3D" id="2.130.10.10">
    <property type="entry name" value="YVTN repeat-like/Quinoprotein amine dehydrogenase"/>
    <property type="match status" value="1"/>
</dbReference>
<keyword evidence="10" id="KW-1185">Reference proteome</keyword>